<proteinExistence type="inferred from homology"/>
<evidence type="ECO:0000256" key="1">
    <source>
        <dbReference type="ARBA" id="ARBA00005329"/>
    </source>
</evidence>
<dbReference type="InterPro" id="IPR020835">
    <property type="entry name" value="Catalase_sf"/>
</dbReference>
<gene>
    <name evidence="8" type="ORF">DFP97_10646</name>
</gene>
<dbReference type="InterPro" id="IPR018028">
    <property type="entry name" value="Catalase"/>
</dbReference>
<dbReference type="Gene3D" id="2.40.180.10">
    <property type="entry name" value="Catalase core domain"/>
    <property type="match status" value="1"/>
</dbReference>
<keyword evidence="5" id="KW-0560">Oxidoreductase</keyword>
<evidence type="ECO:0000256" key="4">
    <source>
        <dbReference type="ARBA" id="ARBA00022723"/>
    </source>
</evidence>
<comment type="similarity">
    <text evidence="1">Belongs to the catalase family.</text>
</comment>
<dbReference type="InterPro" id="IPR011614">
    <property type="entry name" value="Catalase_core"/>
</dbReference>
<evidence type="ECO:0000313" key="9">
    <source>
        <dbReference type="Proteomes" id="UP000252415"/>
    </source>
</evidence>
<evidence type="ECO:0000256" key="6">
    <source>
        <dbReference type="ARBA" id="ARBA00023004"/>
    </source>
</evidence>
<dbReference type="InterPro" id="IPR002226">
    <property type="entry name" value="Catalase_haem_BS"/>
</dbReference>
<dbReference type="EMBL" id="QPJD01000006">
    <property type="protein sequence ID" value="RCW48346.1"/>
    <property type="molecule type" value="Genomic_DNA"/>
</dbReference>
<dbReference type="AlphaFoldDB" id="A0A368W2Z5"/>
<dbReference type="PANTHER" id="PTHR11465">
    <property type="entry name" value="CATALASE"/>
    <property type="match status" value="1"/>
</dbReference>
<dbReference type="Proteomes" id="UP000252415">
    <property type="component" value="Unassembled WGS sequence"/>
</dbReference>
<evidence type="ECO:0000313" key="8">
    <source>
        <dbReference type="EMBL" id="RCW48346.1"/>
    </source>
</evidence>
<reference evidence="8 9" key="1">
    <citation type="submission" date="2018-07" db="EMBL/GenBank/DDBJ databases">
        <title>Genomic Encyclopedia of Type Strains, Phase III (KMG-III): the genomes of soil and plant-associated and newly described type strains.</title>
        <authorList>
            <person name="Whitman W."/>
        </authorList>
    </citation>
    <scope>NUCLEOTIDE SEQUENCE [LARGE SCALE GENOMIC DNA]</scope>
    <source>
        <strain evidence="8 9">CECT 7506</strain>
    </source>
</reference>
<accession>A0A368W2Z5</accession>
<dbReference type="GO" id="GO:0046872">
    <property type="term" value="F:metal ion binding"/>
    <property type="evidence" value="ECO:0007669"/>
    <property type="project" value="UniProtKB-KW"/>
</dbReference>
<dbReference type="PROSITE" id="PS00437">
    <property type="entry name" value="CATALASE_1"/>
    <property type="match status" value="1"/>
</dbReference>
<dbReference type="PANTHER" id="PTHR11465:SF9">
    <property type="entry name" value="CATALASE"/>
    <property type="match status" value="1"/>
</dbReference>
<sequence length="79" mass="8979">MRLDTWFSIGTPDNYFTDVEQGTFSSGAFVPGIKSSPDKMLQGRLFAYSDAHRYRVPLIETYFASLFMGVKVKKQKNSC</sequence>
<feature type="domain" description="Catalase core" evidence="7">
    <location>
        <begin position="11"/>
        <end position="56"/>
    </location>
</feature>
<keyword evidence="9" id="KW-1185">Reference proteome</keyword>
<dbReference type="SUPFAM" id="SSF56634">
    <property type="entry name" value="Heme-dependent catalase-like"/>
    <property type="match status" value="1"/>
</dbReference>
<comment type="caution">
    <text evidence="8">The sequence shown here is derived from an EMBL/GenBank/DDBJ whole genome shotgun (WGS) entry which is preliminary data.</text>
</comment>
<keyword evidence="6" id="KW-0408">Iron</keyword>
<evidence type="ECO:0000259" key="7">
    <source>
        <dbReference type="Pfam" id="PF00199"/>
    </source>
</evidence>
<dbReference type="GO" id="GO:0004096">
    <property type="term" value="F:catalase activity"/>
    <property type="evidence" value="ECO:0007669"/>
    <property type="project" value="InterPro"/>
</dbReference>
<keyword evidence="4" id="KW-0479">Metal-binding</keyword>
<dbReference type="GO" id="GO:0042744">
    <property type="term" value="P:hydrogen peroxide catabolic process"/>
    <property type="evidence" value="ECO:0007669"/>
    <property type="project" value="TreeGrafter"/>
</dbReference>
<dbReference type="GO" id="GO:0020037">
    <property type="term" value="F:heme binding"/>
    <property type="evidence" value="ECO:0007669"/>
    <property type="project" value="InterPro"/>
</dbReference>
<evidence type="ECO:0000256" key="2">
    <source>
        <dbReference type="ARBA" id="ARBA00022559"/>
    </source>
</evidence>
<dbReference type="GO" id="GO:0042542">
    <property type="term" value="P:response to hydrogen peroxide"/>
    <property type="evidence" value="ECO:0007669"/>
    <property type="project" value="TreeGrafter"/>
</dbReference>
<dbReference type="Pfam" id="PF00199">
    <property type="entry name" value="Catalase"/>
    <property type="match status" value="1"/>
</dbReference>
<evidence type="ECO:0000256" key="5">
    <source>
        <dbReference type="ARBA" id="ARBA00023002"/>
    </source>
</evidence>
<evidence type="ECO:0000256" key="3">
    <source>
        <dbReference type="ARBA" id="ARBA00022617"/>
    </source>
</evidence>
<name>A0A368W2Z5_9BACL</name>
<keyword evidence="3" id="KW-0349">Heme</keyword>
<organism evidence="8 9">
    <name type="scientific">Paenibacillus prosopidis</name>
    <dbReference type="NCBI Taxonomy" id="630520"/>
    <lineage>
        <taxon>Bacteria</taxon>
        <taxon>Bacillati</taxon>
        <taxon>Bacillota</taxon>
        <taxon>Bacilli</taxon>
        <taxon>Bacillales</taxon>
        <taxon>Paenibacillaceae</taxon>
        <taxon>Paenibacillus</taxon>
    </lineage>
</organism>
<protein>
    <submittedName>
        <fullName evidence="8">Catalase</fullName>
    </submittedName>
</protein>
<keyword evidence="2" id="KW-0575">Peroxidase</keyword>
<dbReference type="GO" id="GO:0005737">
    <property type="term" value="C:cytoplasm"/>
    <property type="evidence" value="ECO:0007669"/>
    <property type="project" value="TreeGrafter"/>
</dbReference>
<dbReference type="PROSITE" id="PS51402">
    <property type="entry name" value="CATALASE_3"/>
    <property type="match status" value="1"/>
</dbReference>